<dbReference type="Gene3D" id="3.40.50.300">
    <property type="entry name" value="P-loop containing nucleotide triphosphate hydrolases"/>
    <property type="match status" value="1"/>
</dbReference>
<name>A0ABM1THH2_LIMPO</name>
<evidence type="ECO:0000313" key="6">
    <source>
        <dbReference type="Proteomes" id="UP000694941"/>
    </source>
</evidence>
<dbReference type="InterPro" id="IPR001806">
    <property type="entry name" value="Small_GTPase"/>
</dbReference>
<keyword evidence="3" id="KW-0378">Hydrolase</keyword>
<accession>A0ABM1THH2</accession>
<feature type="compositionally biased region" description="Polar residues" evidence="5">
    <location>
        <begin position="210"/>
        <end position="226"/>
    </location>
</feature>
<evidence type="ECO:0000256" key="5">
    <source>
        <dbReference type="SAM" id="MobiDB-lite"/>
    </source>
</evidence>
<dbReference type="GeneID" id="111088739"/>
<dbReference type="InterPro" id="IPR027417">
    <property type="entry name" value="P-loop_NTPase"/>
</dbReference>
<dbReference type="PROSITE" id="PS51421">
    <property type="entry name" value="RAS"/>
    <property type="match status" value="1"/>
</dbReference>
<comment type="similarity">
    <text evidence="1">Belongs to the small GTPase superfamily. Ras family.</text>
</comment>
<dbReference type="Proteomes" id="UP000694941">
    <property type="component" value="Unplaced"/>
</dbReference>
<dbReference type="EC" id="3.6.5.2" evidence="2"/>
<comment type="catalytic activity">
    <reaction evidence="4">
        <text>GTP + H2O = GDP + phosphate + H(+)</text>
        <dbReference type="Rhea" id="RHEA:19669"/>
        <dbReference type="ChEBI" id="CHEBI:15377"/>
        <dbReference type="ChEBI" id="CHEBI:15378"/>
        <dbReference type="ChEBI" id="CHEBI:37565"/>
        <dbReference type="ChEBI" id="CHEBI:43474"/>
        <dbReference type="ChEBI" id="CHEBI:58189"/>
        <dbReference type="EC" id="3.6.5.2"/>
    </reaction>
</comment>
<gene>
    <name evidence="7" type="primary">LOC111088739</name>
</gene>
<keyword evidence="6" id="KW-1185">Reference proteome</keyword>
<evidence type="ECO:0000256" key="3">
    <source>
        <dbReference type="ARBA" id="ARBA00022801"/>
    </source>
</evidence>
<dbReference type="Pfam" id="PF00071">
    <property type="entry name" value="Ras"/>
    <property type="match status" value="1"/>
</dbReference>
<dbReference type="SMART" id="SM00174">
    <property type="entry name" value="RHO"/>
    <property type="match status" value="1"/>
</dbReference>
<dbReference type="SMART" id="SM00175">
    <property type="entry name" value="RAB"/>
    <property type="match status" value="1"/>
</dbReference>
<feature type="region of interest" description="Disordered" evidence="5">
    <location>
        <begin position="210"/>
        <end position="245"/>
    </location>
</feature>
<protein>
    <recommendedName>
        <fullName evidence="2">small monomeric GTPase</fullName>
        <ecNumber evidence="2">3.6.5.2</ecNumber>
    </recommendedName>
</protein>
<feature type="compositionally biased region" description="Basic and acidic residues" evidence="5">
    <location>
        <begin position="231"/>
        <end position="245"/>
    </location>
</feature>
<dbReference type="SUPFAM" id="SSF52540">
    <property type="entry name" value="P-loop containing nucleoside triphosphate hydrolases"/>
    <property type="match status" value="1"/>
</dbReference>
<evidence type="ECO:0000256" key="4">
    <source>
        <dbReference type="ARBA" id="ARBA00048098"/>
    </source>
</evidence>
<evidence type="ECO:0000256" key="2">
    <source>
        <dbReference type="ARBA" id="ARBA00011984"/>
    </source>
</evidence>
<reference evidence="7" key="1">
    <citation type="submission" date="2025-08" db="UniProtKB">
        <authorList>
            <consortium name="RefSeq"/>
        </authorList>
    </citation>
    <scope>IDENTIFICATION</scope>
    <source>
        <tissue evidence="7">Muscle</tissue>
    </source>
</reference>
<sequence length="245" mass="27589">MTTKGGRLAIRKFGLANLWSKDSQCNFAVLGAEEVGKTALVVRFLTKKFLSEYSHCTSFCYERNVSVNDKILPVRITDTSGKDSYTSLKSKGLLEGADGYLIVYSVTDKRSFVKARELLKLLKEDFGEEGQTPVALIGNKDDLVHYRAVCSAEGQRVALFYPGCLFYECSAAREAQNVETAFQKFLGQVVTSKEQRRRLSAFSVLTPKIQNPRRNSAGNSTLSSWWKKNRPNSEREVRQDRTLTM</sequence>
<dbReference type="PANTHER" id="PTHR45704">
    <property type="entry name" value="RAS-LIKE FAMILY MEMBER 11"/>
    <property type="match status" value="1"/>
</dbReference>
<dbReference type="InterPro" id="IPR051065">
    <property type="entry name" value="Ras-related_GTPase"/>
</dbReference>
<proteinExistence type="inferred from homology"/>
<organism evidence="6 7">
    <name type="scientific">Limulus polyphemus</name>
    <name type="common">Atlantic horseshoe crab</name>
    <dbReference type="NCBI Taxonomy" id="6850"/>
    <lineage>
        <taxon>Eukaryota</taxon>
        <taxon>Metazoa</taxon>
        <taxon>Ecdysozoa</taxon>
        <taxon>Arthropoda</taxon>
        <taxon>Chelicerata</taxon>
        <taxon>Merostomata</taxon>
        <taxon>Xiphosura</taxon>
        <taxon>Limulidae</taxon>
        <taxon>Limulus</taxon>
    </lineage>
</organism>
<evidence type="ECO:0000256" key="1">
    <source>
        <dbReference type="ARBA" id="ARBA00008344"/>
    </source>
</evidence>
<dbReference type="PRINTS" id="PR00449">
    <property type="entry name" value="RASTRNSFRMNG"/>
</dbReference>
<evidence type="ECO:0000313" key="7">
    <source>
        <dbReference type="RefSeq" id="XP_022255328.1"/>
    </source>
</evidence>
<dbReference type="SMART" id="SM00173">
    <property type="entry name" value="RAS"/>
    <property type="match status" value="1"/>
</dbReference>
<dbReference type="RefSeq" id="XP_022255328.1">
    <property type="nucleotide sequence ID" value="XM_022399620.1"/>
</dbReference>
<dbReference type="PROSITE" id="PS51419">
    <property type="entry name" value="RAB"/>
    <property type="match status" value="1"/>
</dbReference>